<dbReference type="Proteomes" id="UP000582659">
    <property type="component" value="Unassembled WGS sequence"/>
</dbReference>
<accession>A0A7I8XLP6</accession>
<dbReference type="OrthoDB" id="10363262at2759"/>
<dbReference type="EMBL" id="CAJFCV020000001">
    <property type="protein sequence ID" value="CAG9086461.1"/>
    <property type="molecule type" value="Genomic_DNA"/>
</dbReference>
<proteinExistence type="predicted"/>
<gene>
    <name evidence="2" type="ORF">BXYJ_LOCUS1949</name>
</gene>
<organism evidence="2 3">
    <name type="scientific">Bursaphelenchus xylophilus</name>
    <name type="common">Pinewood nematode worm</name>
    <name type="synonym">Aphelenchoides xylophilus</name>
    <dbReference type="NCBI Taxonomy" id="6326"/>
    <lineage>
        <taxon>Eukaryota</taxon>
        <taxon>Metazoa</taxon>
        <taxon>Ecdysozoa</taxon>
        <taxon>Nematoda</taxon>
        <taxon>Chromadorea</taxon>
        <taxon>Rhabditida</taxon>
        <taxon>Tylenchina</taxon>
        <taxon>Tylenchomorpha</taxon>
        <taxon>Aphelenchoidea</taxon>
        <taxon>Aphelenchoididae</taxon>
        <taxon>Bursaphelenchus</taxon>
    </lineage>
</organism>
<dbReference type="EMBL" id="CAJFDI010000001">
    <property type="protein sequence ID" value="CAD5210479.1"/>
    <property type="molecule type" value="Genomic_DNA"/>
</dbReference>
<evidence type="ECO:0000313" key="3">
    <source>
        <dbReference type="Proteomes" id="UP000659654"/>
    </source>
</evidence>
<reference evidence="2" key="1">
    <citation type="submission" date="2020-09" db="EMBL/GenBank/DDBJ databases">
        <authorList>
            <person name="Kikuchi T."/>
        </authorList>
    </citation>
    <scope>NUCLEOTIDE SEQUENCE</scope>
    <source>
        <strain evidence="2">Ka4C1</strain>
    </source>
</reference>
<dbReference type="Proteomes" id="UP000659654">
    <property type="component" value="Unassembled WGS sequence"/>
</dbReference>
<comment type="caution">
    <text evidence="2">The sequence shown here is derived from an EMBL/GenBank/DDBJ whole genome shotgun (WGS) entry which is preliminary data.</text>
</comment>
<dbReference type="AlphaFoldDB" id="A0A7I8XLP6"/>
<name>A0A7I8XLP6_BURXY</name>
<feature type="compositionally biased region" description="Basic and acidic residues" evidence="1">
    <location>
        <begin position="46"/>
        <end position="61"/>
    </location>
</feature>
<feature type="region of interest" description="Disordered" evidence="1">
    <location>
        <begin position="1"/>
        <end position="113"/>
    </location>
</feature>
<protein>
    <submittedName>
        <fullName evidence="2">(pine wood nematode) hypothetical protein</fullName>
    </submittedName>
</protein>
<sequence length="145" mass="16533">MSISEYRRNNKANGSQPSSLLEECQQFSLDDEPETVHVHVPSTHNSDSKTKLLSQSEEKKSNGHSVMDNRWSTQSTDRRTHEISPLTDEIDLGRDSDSDDQDLLPVITQSNSKNKDSKTKWARLLKCCSPYWNCMISILLDETSF</sequence>
<keyword evidence="3" id="KW-1185">Reference proteome</keyword>
<evidence type="ECO:0000313" key="2">
    <source>
        <dbReference type="EMBL" id="CAD5210479.1"/>
    </source>
</evidence>
<evidence type="ECO:0000256" key="1">
    <source>
        <dbReference type="SAM" id="MobiDB-lite"/>
    </source>
</evidence>